<dbReference type="Gene3D" id="3.80.10.10">
    <property type="entry name" value="Ribonuclease Inhibitor"/>
    <property type="match status" value="1"/>
</dbReference>
<evidence type="ECO:0000313" key="2">
    <source>
        <dbReference type="Proteomes" id="UP000504607"/>
    </source>
</evidence>
<keyword evidence="2" id="KW-1185">Reference proteome</keyword>
<dbReference type="InterPro" id="IPR032675">
    <property type="entry name" value="LRR_dom_sf"/>
</dbReference>
<accession>A0A6I9QKP7</accession>
<dbReference type="Gene3D" id="1.20.1280.50">
    <property type="match status" value="1"/>
</dbReference>
<reference evidence="3" key="1">
    <citation type="submission" date="2025-08" db="UniProtKB">
        <authorList>
            <consortium name="RefSeq"/>
        </authorList>
    </citation>
    <scope>IDENTIFICATION</scope>
</reference>
<dbReference type="PROSITE" id="PS50181">
    <property type="entry name" value="FBOX"/>
    <property type="match status" value="1"/>
</dbReference>
<dbReference type="InterPro" id="IPR036047">
    <property type="entry name" value="F-box-like_dom_sf"/>
</dbReference>
<dbReference type="PANTHER" id="PTHR34223">
    <property type="entry name" value="OS11G0201299 PROTEIN"/>
    <property type="match status" value="1"/>
</dbReference>
<dbReference type="KEGG" id="egu:105037302"/>
<dbReference type="AlphaFoldDB" id="A0A6I9QKP7"/>
<gene>
    <name evidence="3" type="primary">LOC105037302</name>
</gene>
<organism evidence="2 3">
    <name type="scientific">Elaeis guineensis var. tenera</name>
    <name type="common">Oil palm</name>
    <dbReference type="NCBI Taxonomy" id="51953"/>
    <lineage>
        <taxon>Eukaryota</taxon>
        <taxon>Viridiplantae</taxon>
        <taxon>Streptophyta</taxon>
        <taxon>Embryophyta</taxon>
        <taxon>Tracheophyta</taxon>
        <taxon>Spermatophyta</taxon>
        <taxon>Magnoliopsida</taxon>
        <taxon>Liliopsida</taxon>
        <taxon>Arecaceae</taxon>
        <taxon>Arecoideae</taxon>
        <taxon>Cocoseae</taxon>
        <taxon>Elaeidinae</taxon>
        <taxon>Elaeis</taxon>
    </lineage>
</organism>
<name>A0A6I9QKP7_ELAGV</name>
<dbReference type="SUPFAM" id="SSF81383">
    <property type="entry name" value="F-box domain"/>
    <property type="match status" value="1"/>
</dbReference>
<dbReference type="Proteomes" id="UP000504607">
    <property type="component" value="Unplaced"/>
</dbReference>
<evidence type="ECO:0000259" key="1">
    <source>
        <dbReference type="PROSITE" id="PS50181"/>
    </source>
</evidence>
<dbReference type="InterPro" id="IPR001810">
    <property type="entry name" value="F-box_dom"/>
</dbReference>
<dbReference type="InParanoid" id="A0A6I9QKP7"/>
<dbReference type="PANTHER" id="PTHR34223:SF83">
    <property type="entry name" value="F-BOX DOMAIN-CONTAINING PROTEIN"/>
    <property type="match status" value="1"/>
</dbReference>
<dbReference type="Pfam" id="PF00646">
    <property type="entry name" value="F-box"/>
    <property type="match status" value="1"/>
</dbReference>
<dbReference type="GeneID" id="105037302"/>
<sequence length="319" mass="36027">MAGGVDRISNLPLEILEHIFFFIGVRQAVQLSVLSSRWKDLWKSMPDLYFDARDFPPTGDQNWRLFCLARRVLGLQTWRVRKLRVVIWENRHQSIPISASRWFNFAAQYHADEHSLSCLPYSSSSPISRFLGECPTIIIFGMLRSLSISSIHEPLTAFEPPSDACPLLEKLSIVGCSFDSINIAFSRLKELTLHDCSVFGGLRVATPSLESFDYRHGVSPVCELEDQPSLRHASIEIHRGNWSCDALVGVLRAIQNATSINLPLWTLEACYKQQGSFSCLPTFHNAKHVTLVASGQGNITTLIKDLQQKWPNVETLTMR</sequence>
<protein>
    <submittedName>
        <fullName evidence="3">F-box/LRR-repeat protein At5g02910 isoform X1</fullName>
    </submittedName>
</protein>
<proteinExistence type="predicted"/>
<dbReference type="RefSeq" id="XP_010911285.1">
    <property type="nucleotide sequence ID" value="XM_010912983.2"/>
</dbReference>
<dbReference type="InterPro" id="IPR053197">
    <property type="entry name" value="F-box_SCFL_complex_component"/>
</dbReference>
<evidence type="ECO:0000313" key="3">
    <source>
        <dbReference type="RefSeq" id="XP_010911285.1"/>
    </source>
</evidence>
<feature type="domain" description="F-box" evidence="1">
    <location>
        <begin position="5"/>
        <end position="53"/>
    </location>
</feature>
<dbReference type="SMART" id="SM00256">
    <property type="entry name" value="FBOX"/>
    <property type="match status" value="1"/>
</dbReference>
<dbReference type="SUPFAM" id="SSF52058">
    <property type="entry name" value="L domain-like"/>
    <property type="match status" value="1"/>
</dbReference>
<dbReference type="OrthoDB" id="677997at2759"/>